<dbReference type="CDD" id="cd00120">
    <property type="entry name" value="MADS"/>
    <property type="match status" value="1"/>
</dbReference>
<evidence type="ECO:0000256" key="1">
    <source>
        <dbReference type="ARBA" id="ARBA00004123"/>
    </source>
</evidence>
<dbReference type="STRING" id="1069680.M7NMK0"/>
<dbReference type="HOGENOM" id="CLU_809229_0_0_1"/>
<dbReference type="SMART" id="SM00432">
    <property type="entry name" value="MADS"/>
    <property type="match status" value="1"/>
</dbReference>
<gene>
    <name evidence="7" type="ORF">PNEG_03186</name>
</gene>
<sequence length="343" mass="39808">MGKKKIQIKKIMDPKTQITTFSRRRNGLLKKAHELSVLCGIEVTVLIFDEKNKCHVYCSNEEENAAEAMMQKYINKRFKTDTSKKQSESIGLECQLDGTMLEKNQYNFNDRVENVAIIQTYQVIQNDNKKKDMPLAFISSEDSLDKTEGLYVKSKRTYHVYTESPKKDPEAECQKSDSYYLKQLQNGFIDHYQNNNLQTNYTNHAQSTINSDNKSFQSYPYSYMMNNNYNFGKSAPNLLLFSNLENISQNSTPVVHNNLINPICNYSDQTYAESLLDDSLKKFNNQISSDFEIYNQTESNMLNNIMQESYKEMTSSPLSPNDKKYNIPNGILADFQNHLYIYD</sequence>
<dbReference type="PROSITE" id="PS50066">
    <property type="entry name" value="MADS_BOX_2"/>
    <property type="match status" value="1"/>
</dbReference>
<feature type="domain" description="MADS-box" evidence="6">
    <location>
        <begin position="1"/>
        <end position="61"/>
    </location>
</feature>
<dbReference type="AlphaFoldDB" id="M7NMK0"/>
<keyword evidence="5" id="KW-0539">Nucleus</keyword>
<dbReference type="GO" id="GO:0045944">
    <property type="term" value="P:positive regulation of transcription by RNA polymerase II"/>
    <property type="evidence" value="ECO:0007669"/>
    <property type="project" value="UniProtKB-ARBA"/>
</dbReference>
<keyword evidence="2" id="KW-0805">Transcription regulation</keyword>
<reference evidence="8" key="1">
    <citation type="journal article" date="2016" name="Nat. Commun.">
        <title>Genome analysis of three Pneumocystis species reveals adaptation mechanisms to life exclusively in mammalian hosts.</title>
        <authorList>
            <person name="Ma L."/>
            <person name="Chen Z."/>
            <person name="Huang D.W."/>
            <person name="Kutty G."/>
            <person name="Ishihara M."/>
            <person name="Wang H."/>
            <person name="Abouelleil A."/>
            <person name="Bishop L."/>
            <person name="Davey E."/>
            <person name="Deng R."/>
            <person name="Deng X."/>
            <person name="Fan L."/>
            <person name="Fantoni G."/>
            <person name="Fitzgerald M."/>
            <person name="Gogineni E."/>
            <person name="Goldberg J.M."/>
            <person name="Handley G."/>
            <person name="Hu X."/>
            <person name="Huber C."/>
            <person name="Jiao X."/>
            <person name="Jones K."/>
            <person name="Levin J.Z."/>
            <person name="Liu Y."/>
            <person name="Macdonald P."/>
            <person name="Melnikov A."/>
            <person name="Raley C."/>
            <person name="Sassi M."/>
            <person name="Sherman B.T."/>
            <person name="Song X."/>
            <person name="Sykes S."/>
            <person name="Tran B."/>
            <person name="Walsh L."/>
            <person name="Xia Y."/>
            <person name="Yang J."/>
            <person name="Young S."/>
            <person name="Zeng Q."/>
            <person name="Zheng X."/>
            <person name="Stephens R."/>
            <person name="Nusbaum C."/>
            <person name="Birren B.W."/>
            <person name="Azadi P."/>
            <person name="Lempicki R.A."/>
            <person name="Cuomo C.A."/>
            <person name="Kovacs J.A."/>
        </authorList>
    </citation>
    <scope>NUCLEOTIDE SEQUENCE [LARGE SCALE GENOMIC DNA]</scope>
    <source>
        <strain evidence="8">B123</strain>
    </source>
</reference>
<evidence type="ECO:0000256" key="2">
    <source>
        <dbReference type="ARBA" id="ARBA00023015"/>
    </source>
</evidence>
<dbReference type="InterPro" id="IPR050142">
    <property type="entry name" value="MADS-box/MEF2_TF"/>
</dbReference>
<dbReference type="InterPro" id="IPR002100">
    <property type="entry name" value="TF_MADSbox"/>
</dbReference>
<accession>M7NMK0</accession>
<dbReference type="EMBL" id="AFWA02000010">
    <property type="protein sequence ID" value="EMR08346.1"/>
    <property type="molecule type" value="Genomic_DNA"/>
</dbReference>
<evidence type="ECO:0000256" key="4">
    <source>
        <dbReference type="ARBA" id="ARBA00023163"/>
    </source>
</evidence>
<protein>
    <recommendedName>
        <fullName evidence="6">MADS-box domain-containing protein</fullName>
    </recommendedName>
</protein>
<keyword evidence="8" id="KW-1185">Reference proteome</keyword>
<dbReference type="InterPro" id="IPR036879">
    <property type="entry name" value="TF_MADSbox_sf"/>
</dbReference>
<comment type="caution">
    <text evidence="7">The sequence shown here is derived from an EMBL/GenBank/DDBJ whole genome shotgun (WGS) entry which is preliminary data.</text>
</comment>
<dbReference type="Proteomes" id="UP000011958">
    <property type="component" value="Unassembled WGS sequence"/>
</dbReference>
<dbReference type="RefSeq" id="XP_007875249.1">
    <property type="nucleotide sequence ID" value="XM_007877058.1"/>
</dbReference>
<dbReference type="GO" id="GO:0046983">
    <property type="term" value="F:protein dimerization activity"/>
    <property type="evidence" value="ECO:0007669"/>
    <property type="project" value="InterPro"/>
</dbReference>
<evidence type="ECO:0000256" key="3">
    <source>
        <dbReference type="ARBA" id="ARBA00023125"/>
    </source>
</evidence>
<dbReference type="PANTHER" id="PTHR48019">
    <property type="entry name" value="SERUM RESPONSE FACTOR HOMOLOG"/>
    <property type="match status" value="1"/>
</dbReference>
<dbReference type="eggNOG" id="KOG0014">
    <property type="taxonomic scope" value="Eukaryota"/>
</dbReference>
<dbReference type="GO" id="GO:0003677">
    <property type="term" value="F:DNA binding"/>
    <property type="evidence" value="ECO:0007669"/>
    <property type="project" value="UniProtKB-KW"/>
</dbReference>
<dbReference type="PRINTS" id="PR00404">
    <property type="entry name" value="MADSDOMAIN"/>
</dbReference>
<comment type="subcellular location">
    <subcellularLocation>
        <location evidence="1">Nucleus</location>
    </subcellularLocation>
</comment>
<dbReference type="GeneID" id="19896873"/>
<dbReference type="VEuPathDB" id="FungiDB:PNEG_03186"/>
<dbReference type="GO" id="GO:0005634">
    <property type="term" value="C:nucleus"/>
    <property type="evidence" value="ECO:0007669"/>
    <property type="project" value="UniProtKB-SubCell"/>
</dbReference>
<name>M7NMK0_PNEMU</name>
<keyword evidence="4" id="KW-0804">Transcription</keyword>
<evidence type="ECO:0000313" key="8">
    <source>
        <dbReference type="Proteomes" id="UP000011958"/>
    </source>
</evidence>
<evidence type="ECO:0000313" key="7">
    <source>
        <dbReference type="EMBL" id="EMR08346.1"/>
    </source>
</evidence>
<proteinExistence type="predicted"/>
<dbReference type="Pfam" id="PF00319">
    <property type="entry name" value="SRF-TF"/>
    <property type="match status" value="1"/>
</dbReference>
<keyword evidence="3" id="KW-0238">DNA-binding</keyword>
<dbReference type="SUPFAM" id="SSF55455">
    <property type="entry name" value="SRF-like"/>
    <property type="match status" value="1"/>
</dbReference>
<dbReference type="Gene3D" id="3.40.1810.10">
    <property type="entry name" value="Transcription factor, MADS-box"/>
    <property type="match status" value="1"/>
</dbReference>
<evidence type="ECO:0000256" key="5">
    <source>
        <dbReference type="ARBA" id="ARBA00023242"/>
    </source>
</evidence>
<evidence type="ECO:0000259" key="6">
    <source>
        <dbReference type="PROSITE" id="PS50066"/>
    </source>
</evidence>
<organism evidence="7 8">
    <name type="scientific">Pneumocystis murina (strain B123)</name>
    <name type="common">Mouse pneumocystis pneumonia agent</name>
    <name type="synonym">Pneumocystis carinii f. sp. muris</name>
    <dbReference type="NCBI Taxonomy" id="1069680"/>
    <lineage>
        <taxon>Eukaryota</taxon>
        <taxon>Fungi</taxon>
        <taxon>Dikarya</taxon>
        <taxon>Ascomycota</taxon>
        <taxon>Taphrinomycotina</taxon>
        <taxon>Pneumocystomycetes</taxon>
        <taxon>Pneumocystaceae</taxon>
        <taxon>Pneumocystis</taxon>
    </lineage>
</organism>
<dbReference type="OrthoDB" id="1898716at2759"/>